<dbReference type="SUPFAM" id="SSF103473">
    <property type="entry name" value="MFS general substrate transporter"/>
    <property type="match status" value="1"/>
</dbReference>
<feature type="transmembrane region" description="Helical" evidence="6">
    <location>
        <begin position="112"/>
        <end position="133"/>
    </location>
</feature>
<dbReference type="PANTHER" id="PTHR12778:SF10">
    <property type="entry name" value="MAJOR FACILITATOR SUPERFAMILY DOMAIN-CONTAINING PROTEIN 3"/>
    <property type="match status" value="1"/>
</dbReference>
<protein>
    <submittedName>
        <fullName evidence="7">MFS transporter</fullName>
    </submittedName>
</protein>
<feature type="transmembrane region" description="Helical" evidence="6">
    <location>
        <begin position="177"/>
        <end position="198"/>
    </location>
</feature>
<dbReference type="EMBL" id="JALQCX010000050">
    <property type="protein sequence ID" value="MCK9817093.1"/>
    <property type="molecule type" value="Genomic_DNA"/>
</dbReference>
<evidence type="ECO:0000256" key="6">
    <source>
        <dbReference type="SAM" id="Phobius"/>
    </source>
</evidence>
<feature type="transmembrane region" description="Helical" evidence="6">
    <location>
        <begin position="385"/>
        <end position="403"/>
    </location>
</feature>
<dbReference type="CDD" id="cd17485">
    <property type="entry name" value="MFS_MFSD3"/>
    <property type="match status" value="1"/>
</dbReference>
<feature type="transmembrane region" description="Helical" evidence="6">
    <location>
        <begin position="260"/>
        <end position="281"/>
    </location>
</feature>
<evidence type="ECO:0000313" key="7">
    <source>
        <dbReference type="EMBL" id="MCK9817093.1"/>
    </source>
</evidence>
<dbReference type="Pfam" id="PF07690">
    <property type="entry name" value="MFS_1"/>
    <property type="match status" value="1"/>
</dbReference>
<dbReference type="Gene3D" id="1.20.1250.20">
    <property type="entry name" value="MFS general substrate transporter like domains"/>
    <property type="match status" value="1"/>
</dbReference>
<feature type="transmembrane region" description="Helical" evidence="6">
    <location>
        <begin position="230"/>
        <end position="254"/>
    </location>
</feature>
<gene>
    <name evidence="7" type="ORF">M1B35_23940</name>
</gene>
<feature type="transmembrane region" description="Helical" evidence="6">
    <location>
        <begin position="358"/>
        <end position="379"/>
    </location>
</feature>
<feature type="transmembrane region" description="Helical" evidence="6">
    <location>
        <begin position="86"/>
        <end position="106"/>
    </location>
</feature>
<accession>A0ABT0JMF0</accession>
<reference evidence="7 8" key="2">
    <citation type="journal article" date="2023" name="Plant Pathol.">
        <title>Dismantling and reorganizing Pseudomonas marginalis sensu#lato.</title>
        <authorList>
            <person name="Sawada H."/>
            <person name="Fujikawa T."/>
            <person name="Satou M."/>
        </authorList>
    </citation>
    <scope>NUCLEOTIDE SEQUENCE [LARGE SCALE GENOMIC DNA]</scope>
    <source>
        <strain evidence="7 8">MAFF 302046</strain>
    </source>
</reference>
<evidence type="ECO:0000256" key="2">
    <source>
        <dbReference type="ARBA" id="ARBA00022448"/>
    </source>
</evidence>
<sequence>MTTASPTATQRPVQLAGVLTTLGGLYATQGLVSGLAHEGLPVLLRAQGIGLDKIGLLSLLFLPTTIKFLWAARTDRITGSGPSTRLLWAGRLQLSLLAGMLALILLPPQDALVAIFTLLLLMMLVTVTQDIVTDGMAVQTLSRDQRGLGNTMQIGGSYLGYILGGGLWVMVVNQFGWIAGMGYMASLLLLCAIPALWLRKRALPSTPAAALADTRHPSVRTAWRRPTVRWGMATVVAFQASVRWFTAIMLTYLIDHGFDVMQVGLLSSSGVALAGIAGAFLGGRLLNRVGRGTMLKASLVCYLLLQLAYLVVETQGWYAKPMLIGVFLAFCLSMSMGFVVLYTLMMDWSSPAQAGTDYSVFQCTDALCAVVFGLSAGVVTHHVGYGVTFAITSVLALAGLILAPRFYRHAQAHA</sequence>
<evidence type="ECO:0000313" key="8">
    <source>
        <dbReference type="Proteomes" id="UP001155163"/>
    </source>
</evidence>
<evidence type="ECO:0000256" key="4">
    <source>
        <dbReference type="ARBA" id="ARBA00022989"/>
    </source>
</evidence>
<proteinExistence type="predicted"/>
<dbReference type="Proteomes" id="UP001155163">
    <property type="component" value="Unassembled WGS sequence"/>
</dbReference>
<feature type="transmembrane region" description="Helical" evidence="6">
    <location>
        <begin position="154"/>
        <end position="171"/>
    </location>
</feature>
<feature type="transmembrane region" description="Helical" evidence="6">
    <location>
        <begin position="293"/>
        <end position="312"/>
    </location>
</feature>
<dbReference type="RefSeq" id="WP_268263283.1">
    <property type="nucleotide sequence ID" value="NZ_JALQCX010000050.1"/>
</dbReference>
<dbReference type="InterPro" id="IPR011701">
    <property type="entry name" value="MFS"/>
</dbReference>
<keyword evidence="2" id="KW-0813">Transport</keyword>
<evidence type="ECO:0000256" key="5">
    <source>
        <dbReference type="ARBA" id="ARBA00023136"/>
    </source>
</evidence>
<reference evidence="7 8" key="1">
    <citation type="journal article" date="2022" name="Int. J. Syst. Evol. Microbiol.">
        <title>Pseudomonas aegrilactucae sp. nov. and Pseudomonas morbosilactucae sp. nov., pathogens causing bacterial rot of lettuce in Japan.</title>
        <authorList>
            <person name="Sawada H."/>
            <person name="Fujikawa T."/>
            <person name="Satou M."/>
        </authorList>
    </citation>
    <scope>NUCLEOTIDE SEQUENCE [LARGE SCALE GENOMIC DNA]</scope>
    <source>
        <strain evidence="7 8">MAFF 302046</strain>
    </source>
</reference>
<name>A0ABT0JMF0_9PSED</name>
<organism evidence="7 8">
    <name type="scientific">Pseudomonas morbosilactucae</name>
    <dbReference type="NCBI Taxonomy" id="2938197"/>
    <lineage>
        <taxon>Bacteria</taxon>
        <taxon>Pseudomonadati</taxon>
        <taxon>Pseudomonadota</taxon>
        <taxon>Gammaproteobacteria</taxon>
        <taxon>Pseudomonadales</taxon>
        <taxon>Pseudomonadaceae</taxon>
        <taxon>Pseudomonas</taxon>
    </lineage>
</organism>
<keyword evidence="5 6" id="KW-0472">Membrane</keyword>
<feature type="transmembrane region" description="Helical" evidence="6">
    <location>
        <begin position="54"/>
        <end position="74"/>
    </location>
</feature>
<keyword evidence="3 6" id="KW-0812">Transmembrane</keyword>
<keyword evidence="4 6" id="KW-1133">Transmembrane helix</keyword>
<dbReference type="PANTHER" id="PTHR12778">
    <property type="entry name" value="SOLUTE CARRIER FAMILY 33 ACETYL-COA TRANSPORTER -RELATED"/>
    <property type="match status" value="1"/>
</dbReference>
<keyword evidence="8" id="KW-1185">Reference proteome</keyword>
<comment type="caution">
    <text evidence="7">The sequence shown here is derived from an EMBL/GenBank/DDBJ whole genome shotgun (WGS) entry which is preliminary data.</text>
</comment>
<feature type="transmembrane region" description="Helical" evidence="6">
    <location>
        <begin position="324"/>
        <end position="346"/>
    </location>
</feature>
<evidence type="ECO:0000256" key="3">
    <source>
        <dbReference type="ARBA" id="ARBA00022692"/>
    </source>
</evidence>
<dbReference type="InterPro" id="IPR004752">
    <property type="entry name" value="AmpG_permease/AT-1"/>
</dbReference>
<comment type="subcellular location">
    <subcellularLocation>
        <location evidence="1">Membrane</location>
        <topology evidence="1">Multi-pass membrane protein</topology>
    </subcellularLocation>
</comment>
<dbReference type="InterPro" id="IPR036259">
    <property type="entry name" value="MFS_trans_sf"/>
</dbReference>
<evidence type="ECO:0000256" key="1">
    <source>
        <dbReference type="ARBA" id="ARBA00004141"/>
    </source>
</evidence>